<dbReference type="InterPro" id="IPR027417">
    <property type="entry name" value="P-loop_NTPase"/>
</dbReference>
<dbReference type="EMBL" id="CP011859">
    <property type="protein sequence ID" value="AQY22900.1"/>
    <property type="molecule type" value="Genomic_DNA"/>
</dbReference>
<dbReference type="PANTHER" id="PTHR37291">
    <property type="entry name" value="5-METHYLCYTOSINE-SPECIFIC RESTRICTION ENZYME B"/>
    <property type="match status" value="1"/>
</dbReference>
<dbReference type="Gene3D" id="3.40.50.300">
    <property type="entry name" value="P-loop containing nucleotide triphosphate hydrolases"/>
    <property type="match status" value="2"/>
</dbReference>
<dbReference type="Proteomes" id="UP000189883">
    <property type="component" value="Chromosome"/>
</dbReference>
<sequence length="515" mass="59858">MKNISKFISPFISKIEKIENQLDDYKLFDCNINDLKNIKEGQFILFGKELKTEPLDNGRFSIDGVNLLEMYYDMRFKQCKVYEEIFESVQMIEKNNMEEHNYTKNIINLLKYKKQIILQGPPGTGKTRQAKLMAKEILEVEDIEDLNHHEQFKIVQFHPSYTYEDFVRGIVAEGQNSSISYKAVNKVLGKLAKEALDNYNKSRRPVHEVSKEIKLDQYFEQFVDSISEQVEKNLYLTPNVSIISIDEDAFRYKGNVGWLENGNRMLFKDIKQAFLDNNTTRQDVKNNENLSGLARWHSSYYIRVVNLFNNYLKENNLTIENAETINIPQKDYILVIDEINRANLSSVLGELIYALEYRGEAVDSMYEVEGSHKITLPPNLYIIGTMNTADRSVSQIDYAIRRRFAFVDVLPKVLDNGETKFDEILFSEVAALFDHYLSNEFTKEQVQIGHSYFIDKSDEGVSMDTRLEYEIKPILREYVRDGILTEEAKLKIEELKVSNKITQESDAEIDGTPPL</sequence>
<dbReference type="AlphaFoldDB" id="A0A1S7DUW4"/>
<dbReference type="Pfam" id="PF07728">
    <property type="entry name" value="AAA_5"/>
    <property type="match status" value="2"/>
</dbReference>
<evidence type="ECO:0000313" key="3">
    <source>
        <dbReference type="Proteomes" id="UP000189883"/>
    </source>
</evidence>
<feature type="domain" description="ATPase dynein-related AAA" evidence="1">
    <location>
        <begin position="116"/>
        <end position="182"/>
    </location>
</feature>
<evidence type="ECO:0000259" key="1">
    <source>
        <dbReference type="Pfam" id="PF07728"/>
    </source>
</evidence>
<dbReference type="SUPFAM" id="SSF52540">
    <property type="entry name" value="P-loop containing nucleoside triphosphate hydrolases"/>
    <property type="match status" value="2"/>
</dbReference>
<dbReference type="REBASE" id="192761">
    <property type="entry name" value="RanHXbMcrBCP"/>
</dbReference>
<dbReference type="PANTHER" id="PTHR37291:SF1">
    <property type="entry name" value="TYPE IV METHYL-DIRECTED RESTRICTION ENZYME ECOKMCRB SUBUNIT"/>
    <property type="match status" value="1"/>
</dbReference>
<reference evidence="2 3" key="1">
    <citation type="submission" date="2015-06" db="EMBL/GenBank/DDBJ databases">
        <title>R. anatipestifer strain HXb2 is the most virulent strain so far, and the genome sequence would help us uncover the pathogenesis.</title>
        <authorList>
            <person name="Hu Q."/>
            <person name="Qi J."/>
            <person name="Bo H."/>
            <person name="Liu G."/>
            <person name="Tao M."/>
            <person name="Ding Y."/>
            <person name="Xue Y."/>
        </authorList>
    </citation>
    <scope>NUCLEOTIDE SEQUENCE [LARGE SCALE GENOMIC DNA]</scope>
    <source>
        <strain evidence="2 3">HXb2</strain>
    </source>
</reference>
<dbReference type="GO" id="GO:0005524">
    <property type="term" value="F:ATP binding"/>
    <property type="evidence" value="ECO:0007669"/>
    <property type="project" value="InterPro"/>
</dbReference>
<dbReference type="InterPro" id="IPR011704">
    <property type="entry name" value="ATPase_dyneun-rel_AAA"/>
</dbReference>
<name>A0A1S7DUW4_RIEAN</name>
<proteinExistence type="predicted"/>
<dbReference type="GO" id="GO:0016887">
    <property type="term" value="F:ATP hydrolysis activity"/>
    <property type="evidence" value="ECO:0007669"/>
    <property type="project" value="InterPro"/>
</dbReference>
<accession>A0A1S7DUW4</accession>
<gene>
    <name evidence="2" type="primary">mcrB</name>
    <name evidence="2" type="ORF">AB406_1959</name>
</gene>
<evidence type="ECO:0000313" key="2">
    <source>
        <dbReference type="EMBL" id="AQY22900.1"/>
    </source>
</evidence>
<protein>
    <submittedName>
        <fullName evidence="2">5-methylcytosine-specific restriction enzyme B</fullName>
    </submittedName>
</protein>
<organism evidence="2 3">
    <name type="scientific">Riemerella anatipestifer</name>
    <name type="common">Moraxella anatipestifer</name>
    <dbReference type="NCBI Taxonomy" id="34085"/>
    <lineage>
        <taxon>Bacteria</taxon>
        <taxon>Pseudomonadati</taxon>
        <taxon>Bacteroidota</taxon>
        <taxon>Flavobacteriia</taxon>
        <taxon>Flavobacteriales</taxon>
        <taxon>Weeksellaceae</taxon>
        <taxon>Riemerella</taxon>
    </lineage>
</organism>
<dbReference type="InterPro" id="IPR052934">
    <property type="entry name" value="Methyl-DNA_Rec/Restrict_Enz"/>
</dbReference>
<feature type="domain" description="ATPase dynein-related AAA" evidence="1">
    <location>
        <begin position="276"/>
        <end position="404"/>
    </location>
</feature>